<name>A0A917X710_9ACTN</name>
<dbReference type="PANTHER" id="PTHR42743">
    <property type="entry name" value="AMINO-ACID AMINOTRANSFERASE"/>
    <property type="match status" value="1"/>
</dbReference>
<proteinExistence type="inferred from homology"/>
<evidence type="ECO:0000313" key="3">
    <source>
        <dbReference type="Proteomes" id="UP000642070"/>
    </source>
</evidence>
<dbReference type="Gene3D" id="3.40.50.300">
    <property type="entry name" value="P-loop containing nucleotide triphosphate hydrolases"/>
    <property type="match status" value="1"/>
</dbReference>
<dbReference type="InterPro" id="IPR050571">
    <property type="entry name" value="Class-IV_PLP-Dep_Aminotrnsfr"/>
</dbReference>
<comment type="caution">
    <text evidence="2">The sequence shown here is derived from an EMBL/GenBank/DDBJ whole genome shotgun (WGS) entry which is preliminary data.</text>
</comment>
<dbReference type="AlphaFoldDB" id="A0A917X710"/>
<evidence type="ECO:0000313" key="2">
    <source>
        <dbReference type="EMBL" id="GGM84748.1"/>
    </source>
</evidence>
<accession>A0A917X710</accession>
<gene>
    <name evidence="2" type="ORF">GCM10007977_102950</name>
</gene>
<dbReference type="InterPro" id="IPR027417">
    <property type="entry name" value="P-loop_NTPase"/>
</dbReference>
<evidence type="ECO:0000256" key="1">
    <source>
        <dbReference type="ARBA" id="ARBA00009320"/>
    </source>
</evidence>
<dbReference type="SUPFAM" id="SSF52540">
    <property type="entry name" value="P-loop containing nucleoside triphosphate hydrolases"/>
    <property type="match status" value="1"/>
</dbReference>
<dbReference type="EMBL" id="BMPI01000098">
    <property type="protein sequence ID" value="GGM84748.1"/>
    <property type="molecule type" value="Genomic_DNA"/>
</dbReference>
<organism evidence="2 3">
    <name type="scientific">Dactylosporangium sucinum</name>
    <dbReference type="NCBI Taxonomy" id="1424081"/>
    <lineage>
        <taxon>Bacteria</taxon>
        <taxon>Bacillati</taxon>
        <taxon>Actinomycetota</taxon>
        <taxon>Actinomycetes</taxon>
        <taxon>Micromonosporales</taxon>
        <taxon>Micromonosporaceae</taxon>
        <taxon>Dactylosporangium</taxon>
    </lineage>
</organism>
<sequence length="239" mass="25960">MGYPLFVRVAMWSGPRNISTAMMRSFGARPGTVVVDEPLYAHYLSATGLDHPGRRDILASQPCDWPTAVASLLAPLPAGVTLQYQKHMTHHLLPQIELSWLESVTNAYLIRHPASVVASYAKVRGEPTLEDLGFPQQVSIFRRHPGPVVDAADVLRAPGSVLPELCAALGLPWDPAMLAWEPGRRDTDGVWAPHWYAAVEASTGFAPHDPAPPVVPPRLAGLVAAALPLYDELAAHRIR</sequence>
<dbReference type="GO" id="GO:0008483">
    <property type="term" value="F:transaminase activity"/>
    <property type="evidence" value="ECO:0007669"/>
    <property type="project" value="UniProtKB-KW"/>
</dbReference>
<dbReference type="GO" id="GO:0019752">
    <property type="term" value="P:carboxylic acid metabolic process"/>
    <property type="evidence" value="ECO:0007669"/>
    <property type="project" value="TreeGrafter"/>
</dbReference>
<protein>
    <submittedName>
        <fullName evidence="2">Branched chain amino acid aminotransferase</fullName>
    </submittedName>
</protein>
<comment type="similarity">
    <text evidence="1">Belongs to the class-IV pyridoxal-phosphate-dependent aminotransferase family.</text>
</comment>
<reference evidence="2" key="2">
    <citation type="submission" date="2020-09" db="EMBL/GenBank/DDBJ databases">
        <authorList>
            <person name="Sun Q."/>
            <person name="Ohkuma M."/>
        </authorList>
    </citation>
    <scope>NUCLEOTIDE SEQUENCE</scope>
    <source>
        <strain evidence="2">JCM 19831</strain>
    </source>
</reference>
<dbReference type="Pfam" id="PF19798">
    <property type="entry name" value="Sulfotransfer_5"/>
    <property type="match status" value="1"/>
</dbReference>
<dbReference type="Proteomes" id="UP000642070">
    <property type="component" value="Unassembled WGS sequence"/>
</dbReference>
<dbReference type="PANTHER" id="PTHR42743:SF11">
    <property type="entry name" value="AMINODEOXYCHORISMATE LYASE"/>
    <property type="match status" value="1"/>
</dbReference>
<reference evidence="2" key="1">
    <citation type="journal article" date="2014" name="Int. J. Syst. Evol. Microbiol.">
        <title>Complete genome sequence of Corynebacterium casei LMG S-19264T (=DSM 44701T), isolated from a smear-ripened cheese.</title>
        <authorList>
            <consortium name="US DOE Joint Genome Institute (JGI-PGF)"/>
            <person name="Walter F."/>
            <person name="Albersmeier A."/>
            <person name="Kalinowski J."/>
            <person name="Ruckert C."/>
        </authorList>
    </citation>
    <scope>NUCLEOTIDE SEQUENCE</scope>
    <source>
        <strain evidence="2">JCM 19831</strain>
    </source>
</reference>
<keyword evidence="2" id="KW-0808">Transferase</keyword>
<keyword evidence="2" id="KW-0032">Aminotransferase</keyword>
<keyword evidence="3" id="KW-1185">Reference proteome</keyword>